<feature type="region of interest" description="Disordered" evidence="3">
    <location>
        <begin position="345"/>
        <end position="366"/>
    </location>
</feature>
<dbReference type="GO" id="GO:0004672">
    <property type="term" value="F:protein kinase activity"/>
    <property type="evidence" value="ECO:0007669"/>
    <property type="project" value="InterPro"/>
</dbReference>
<dbReference type="InterPro" id="IPR001611">
    <property type="entry name" value="Leu-rich_rpt"/>
</dbReference>
<dbReference type="AlphaFoldDB" id="A0A8K1CTH5"/>
<feature type="transmembrane region" description="Helical" evidence="4">
    <location>
        <begin position="370"/>
        <end position="394"/>
    </location>
</feature>
<feature type="signal peptide" evidence="5">
    <location>
        <begin position="1"/>
        <end position="25"/>
    </location>
</feature>
<name>A0A8K1CTH5_PYTOL</name>
<dbReference type="InterPro" id="IPR000719">
    <property type="entry name" value="Prot_kinase_dom"/>
</dbReference>
<dbReference type="SUPFAM" id="SSF56112">
    <property type="entry name" value="Protein kinase-like (PK-like)"/>
    <property type="match status" value="1"/>
</dbReference>
<evidence type="ECO:0000313" key="8">
    <source>
        <dbReference type="Proteomes" id="UP000794436"/>
    </source>
</evidence>
<dbReference type="PANTHER" id="PTHR48007:SF4">
    <property type="entry name" value="LEUCINE-RICH REPEAT RECEPTOR-LIKE PROTEIN KINASE PXC1"/>
    <property type="match status" value="1"/>
</dbReference>
<dbReference type="InterPro" id="IPR003591">
    <property type="entry name" value="Leu-rich_rpt_typical-subtyp"/>
</dbReference>
<feature type="domain" description="Protein kinase" evidence="6">
    <location>
        <begin position="443"/>
        <end position="741"/>
    </location>
</feature>
<comment type="caution">
    <text evidence="7">The sequence shown here is derived from an EMBL/GenBank/DDBJ whole genome shotgun (WGS) entry which is preliminary data.</text>
</comment>
<evidence type="ECO:0000256" key="5">
    <source>
        <dbReference type="SAM" id="SignalP"/>
    </source>
</evidence>
<evidence type="ECO:0000256" key="2">
    <source>
        <dbReference type="ARBA" id="ARBA00022737"/>
    </source>
</evidence>
<keyword evidence="5" id="KW-0732">Signal</keyword>
<evidence type="ECO:0000313" key="7">
    <source>
        <dbReference type="EMBL" id="TMW68643.1"/>
    </source>
</evidence>
<dbReference type="GO" id="GO:0005524">
    <property type="term" value="F:ATP binding"/>
    <property type="evidence" value="ECO:0007669"/>
    <property type="project" value="InterPro"/>
</dbReference>
<proteinExistence type="predicted"/>
<sequence length="741" mass="79406">MLAPTYGVLTLVVLWMGLWTTVLQSLGVHAVAMADSSSENRDGAAVGLNTLTTSCSGGCGTSPCVIVGQSSPEGMINCVNNTRCATLNTGQTALCLDSFDGSANTWAFSPAQANDTVGVAPFQRVGLIQLGSQVVNVAFRRAEDNLGPLSSAMDVSSLNVQASQILYNLSFENLELAGLDNALPVNSTLQLNLNNCKLKDMPLQIASGSNLRILDVSSNNITSEPSKLSSTAFTSLEKLYLQGNQIRSFEASSKIFPALTTLNLADNQLTSIPDFVFTLDKLQALNIDGNPLNASSLSDKQFAFLAGLDSFEINGTTPTSSCPDDAIISKLGTSFRFCMGMVGSSSSDSQDGDITVPVPSPTPKSSGSKAGLIVGIVLGSLAVLGLLIFFFLWCRRRNHLTEPRKPTYVSLVSPGAHGHDDSYFIVGQQPLISNDSSDATSDYEIMNNFVAGGSEGLTRLSYNDVEFASLLRVSARSELWLGAYQQQPVVIKRIKTNAVTKSVMLAFLEEVKHMAGMQHPQVPEFRGGLHHPRIVAFRGALWDANATELCAVVEHIPNGSLRDATTNPQLNLSVPKRHAIARQIAEALAFLHGNQITHGRLNAFNILLDADLSAKLSLFSVFHYVRPSPLDVECGVFVAPEVLRGQQPTEKADAFAFGVVLVELDTGESPALHRKRRLSMLSLQDGSEPQSPTSKRTGFSLSPQCSEMMKSLIAACVASDPMRRPTMSQISAALRSGEMTL</sequence>
<organism evidence="7 8">
    <name type="scientific">Pythium oligandrum</name>
    <name type="common">Mycoparasitic fungus</name>
    <dbReference type="NCBI Taxonomy" id="41045"/>
    <lineage>
        <taxon>Eukaryota</taxon>
        <taxon>Sar</taxon>
        <taxon>Stramenopiles</taxon>
        <taxon>Oomycota</taxon>
        <taxon>Peronosporomycetes</taxon>
        <taxon>Pythiales</taxon>
        <taxon>Pythiaceae</taxon>
        <taxon>Pythium</taxon>
    </lineage>
</organism>
<dbReference type="Gene3D" id="3.80.10.10">
    <property type="entry name" value="Ribonuclease Inhibitor"/>
    <property type="match status" value="1"/>
</dbReference>
<dbReference type="OrthoDB" id="4062651at2759"/>
<dbReference type="PROSITE" id="PS51450">
    <property type="entry name" value="LRR"/>
    <property type="match status" value="3"/>
</dbReference>
<evidence type="ECO:0000256" key="3">
    <source>
        <dbReference type="SAM" id="MobiDB-lite"/>
    </source>
</evidence>
<protein>
    <recommendedName>
        <fullName evidence="6">Protein kinase domain-containing protein</fullName>
    </recommendedName>
</protein>
<feature type="chain" id="PRO_5035418592" description="Protein kinase domain-containing protein" evidence="5">
    <location>
        <begin position="26"/>
        <end position="741"/>
    </location>
</feature>
<dbReference type="EMBL" id="SPLM01000002">
    <property type="protein sequence ID" value="TMW68643.1"/>
    <property type="molecule type" value="Genomic_DNA"/>
</dbReference>
<dbReference type="InterPro" id="IPR001245">
    <property type="entry name" value="Ser-Thr/Tyr_kinase_cat_dom"/>
</dbReference>
<dbReference type="InterPro" id="IPR025875">
    <property type="entry name" value="Leu-rich_rpt_4"/>
</dbReference>
<dbReference type="Pfam" id="PF12799">
    <property type="entry name" value="LRR_4"/>
    <property type="match status" value="1"/>
</dbReference>
<keyword evidence="8" id="KW-1185">Reference proteome</keyword>
<keyword evidence="1" id="KW-0433">Leucine-rich repeat</keyword>
<evidence type="ECO:0000256" key="4">
    <source>
        <dbReference type="SAM" id="Phobius"/>
    </source>
</evidence>
<gene>
    <name evidence="7" type="ORF">Poli38472_006111</name>
</gene>
<dbReference type="SMART" id="SM00369">
    <property type="entry name" value="LRR_TYP"/>
    <property type="match status" value="3"/>
</dbReference>
<reference evidence="7" key="1">
    <citation type="submission" date="2019-03" db="EMBL/GenBank/DDBJ databases">
        <title>Long read genome sequence of the mycoparasitic Pythium oligandrum ATCC 38472 isolated from sugarbeet rhizosphere.</title>
        <authorList>
            <person name="Gaulin E."/>
        </authorList>
    </citation>
    <scope>NUCLEOTIDE SEQUENCE</scope>
    <source>
        <strain evidence="7">ATCC 38472_TT</strain>
    </source>
</reference>
<keyword evidence="4" id="KW-0812">Transmembrane</keyword>
<dbReference type="Proteomes" id="UP000794436">
    <property type="component" value="Unassembled WGS sequence"/>
</dbReference>
<dbReference type="PROSITE" id="PS50011">
    <property type="entry name" value="PROTEIN_KINASE_DOM"/>
    <property type="match status" value="1"/>
</dbReference>
<keyword evidence="2" id="KW-0677">Repeat</keyword>
<dbReference type="CDD" id="cd12087">
    <property type="entry name" value="TM_EGFR-like"/>
    <property type="match status" value="1"/>
</dbReference>
<keyword evidence="4" id="KW-1133">Transmembrane helix</keyword>
<dbReference type="SUPFAM" id="SSF52058">
    <property type="entry name" value="L domain-like"/>
    <property type="match status" value="1"/>
</dbReference>
<dbReference type="Pfam" id="PF13855">
    <property type="entry name" value="LRR_8"/>
    <property type="match status" value="1"/>
</dbReference>
<dbReference type="InterPro" id="IPR046959">
    <property type="entry name" value="PRK1-6/SRF4-like"/>
</dbReference>
<evidence type="ECO:0000259" key="6">
    <source>
        <dbReference type="PROSITE" id="PS50011"/>
    </source>
</evidence>
<keyword evidence="4" id="KW-0472">Membrane</keyword>
<dbReference type="InterPro" id="IPR032675">
    <property type="entry name" value="LRR_dom_sf"/>
</dbReference>
<dbReference type="Gene3D" id="3.30.200.20">
    <property type="entry name" value="Phosphorylase Kinase, domain 1"/>
    <property type="match status" value="1"/>
</dbReference>
<dbReference type="Pfam" id="PF07714">
    <property type="entry name" value="PK_Tyr_Ser-Thr"/>
    <property type="match status" value="1"/>
</dbReference>
<accession>A0A8K1CTH5</accession>
<dbReference type="InterPro" id="IPR011009">
    <property type="entry name" value="Kinase-like_dom_sf"/>
</dbReference>
<dbReference type="Gene3D" id="1.10.510.10">
    <property type="entry name" value="Transferase(Phosphotransferase) domain 1"/>
    <property type="match status" value="1"/>
</dbReference>
<evidence type="ECO:0000256" key="1">
    <source>
        <dbReference type="ARBA" id="ARBA00022614"/>
    </source>
</evidence>
<dbReference type="PANTHER" id="PTHR48007">
    <property type="entry name" value="LEUCINE-RICH REPEAT RECEPTOR-LIKE PROTEIN KINASE PXC1"/>
    <property type="match status" value="1"/>
</dbReference>